<sequence>MAALIKLRQKPQKPKRKRIKLTFDMCDGVTFAEAMEALDCADPSQITVEKEYDYDYTDIQAHYSRMQTNEEFREVMDRYQARKKSYDSWYSTNEVLIKKEIKRRKDKATSRERAVNEKARERLLKELAKLEKETG</sequence>
<organism evidence="2">
    <name type="scientific">marine sediment metagenome</name>
    <dbReference type="NCBI Taxonomy" id="412755"/>
    <lineage>
        <taxon>unclassified sequences</taxon>
        <taxon>metagenomes</taxon>
        <taxon>ecological metagenomes</taxon>
    </lineage>
</organism>
<evidence type="ECO:0000313" key="2">
    <source>
        <dbReference type="EMBL" id="KKN13921.1"/>
    </source>
</evidence>
<accession>A0A0F9QLC8</accession>
<dbReference type="EMBL" id="LAZR01003871">
    <property type="protein sequence ID" value="KKN13921.1"/>
    <property type="molecule type" value="Genomic_DNA"/>
</dbReference>
<protein>
    <submittedName>
        <fullName evidence="2">Uncharacterized protein</fullName>
    </submittedName>
</protein>
<feature type="coiled-coil region" evidence="1">
    <location>
        <begin position="98"/>
        <end position="133"/>
    </location>
</feature>
<reference evidence="2" key="1">
    <citation type="journal article" date="2015" name="Nature">
        <title>Complex archaea that bridge the gap between prokaryotes and eukaryotes.</title>
        <authorList>
            <person name="Spang A."/>
            <person name="Saw J.H."/>
            <person name="Jorgensen S.L."/>
            <person name="Zaremba-Niedzwiedzka K."/>
            <person name="Martijn J."/>
            <person name="Lind A.E."/>
            <person name="van Eijk R."/>
            <person name="Schleper C."/>
            <person name="Guy L."/>
            <person name="Ettema T.J."/>
        </authorList>
    </citation>
    <scope>NUCLEOTIDE SEQUENCE</scope>
</reference>
<proteinExistence type="predicted"/>
<name>A0A0F9QLC8_9ZZZZ</name>
<keyword evidence="1" id="KW-0175">Coiled coil</keyword>
<evidence type="ECO:0000256" key="1">
    <source>
        <dbReference type="SAM" id="Coils"/>
    </source>
</evidence>
<comment type="caution">
    <text evidence="2">The sequence shown here is derived from an EMBL/GenBank/DDBJ whole genome shotgun (WGS) entry which is preliminary data.</text>
</comment>
<dbReference type="AlphaFoldDB" id="A0A0F9QLC8"/>
<gene>
    <name evidence="2" type="ORF">LCGC14_1001600</name>
</gene>